<keyword evidence="1" id="KW-1133">Transmembrane helix</keyword>
<keyword evidence="1" id="KW-0812">Transmembrane</keyword>
<proteinExistence type="predicted"/>
<protein>
    <submittedName>
        <fullName evidence="2">Uncharacterized protein</fullName>
    </submittedName>
</protein>
<dbReference type="Proteomes" id="UP001301958">
    <property type="component" value="Unassembled WGS sequence"/>
</dbReference>
<name>A0AAN7BGH3_9PEZI</name>
<dbReference type="AlphaFoldDB" id="A0AAN7BGH3"/>
<keyword evidence="1" id="KW-0472">Membrane</keyword>
<evidence type="ECO:0000256" key="1">
    <source>
        <dbReference type="SAM" id="Phobius"/>
    </source>
</evidence>
<sequence length="267" mass="28566">MAEQEPITTRPPDPSFYGYGIHTDGIVEQRFCPAPQKFTKSNNWCACVYAGITRGNFEFLKACAGGTATGIFGNLFPCNEGSSHCVTATLYATFPSESATTAWTEIRCVTESTLPFSALYLALPASTTSSASLSSAITGILTTTWLTLDNMYPKPSAPAPASEPASSSPKTWIAGAVLGLLIIIGLIGFLGFWLVRKRATKALIDPHLSQSNWYNANATGNNNVWSELDGNDPKAVAELSDAQHYFELGVPLHGHEQGAVELQANRA</sequence>
<gene>
    <name evidence="2" type="ORF">QBC38DRAFT_492339</name>
</gene>
<dbReference type="EMBL" id="MU865562">
    <property type="protein sequence ID" value="KAK4221305.1"/>
    <property type="molecule type" value="Genomic_DNA"/>
</dbReference>
<keyword evidence="3" id="KW-1185">Reference proteome</keyword>
<comment type="caution">
    <text evidence="2">The sequence shown here is derived from an EMBL/GenBank/DDBJ whole genome shotgun (WGS) entry which is preliminary data.</text>
</comment>
<evidence type="ECO:0000313" key="2">
    <source>
        <dbReference type="EMBL" id="KAK4221305.1"/>
    </source>
</evidence>
<evidence type="ECO:0000313" key="3">
    <source>
        <dbReference type="Proteomes" id="UP001301958"/>
    </source>
</evidence>
<accession>A0AAN7BGH3</accession>
<reference evidence="2" key="1">
    <citation type="journal article" date="2023" name="Mol. Phylogenet. Evol.">
        <title>Genome-scale phylogeny and comparative genomics of the fungal order Sordariales.</title>
        <authorList>
            <person name="Hensen N."/>
            <person name="Bonometti L."/>
            <person name="Westerberg I."/>
            <person name="Brannstrom I.O."/>
            <person name="Guillou S."/>
            <person name="Cros-Aarteil S."/>
            <person name="Calhoun S."/>
            <person name="Haridas S."/>
            <person name="Kuo A."/>
            <person name="Mondo S."/>
            <person name="Pangilinan J."/>
            <person name="Riley R."/>
            <person name="LaButti K."/>
            <person name="Andreopoulos B."/>
            <person name="Lipzen A."/>
            <person name="Chen C."/>
            <person name="Yan M."/>
            <person name="Daum C."/>
            <person name="Ng V."/>
            <person name="Clum A."/>
            <person name="Steindorff A."/>
            <person name="Ohm R.A."/>
            <person name="Martin F."/>
            <person name="Silar P."/>
            <person name="Natvig D.O."/>
            <person name="Lalanne C."/>
            <person name="Gautier V."/>
            <person name="Ament-Velasquez S.L."/>
            <person name="Kruys A."/>
            <person name="Hutchinson M.I."/>
            <person name="Powell A.J."/>
            <person name="Barry K."/>
            <person name="Miller A.N."/>
            <person name="Grigoriev I.V."/>
            <person name="Debuchy R."/>
            <person name="Gladieux P."/>
            <person name="Hiltunen Thoren M."/>
            <person name="Johannesson H."/>
        </authorList>
    </citation>
    <scope>NUCLEOTIDE SEQUENCE</scope>
    <source>
        <strain evidence="2">CBS 990.96</strain>
    </source>
</reference>
<organism evidence="2 3">
    <name type="scientific">Podospora fimiseda</name>
    <dbReference type="NCBI Taxonomy" id="252190"/>
    <lineage>
        <taxon>Eukaryota</taxon>
        <taxon>Fungi</taxon>
        <taxon>Dikarya</taxon>
        <taxon>Ascomycota</taxon>
        <taxon>Pezizomycotina</taxon>
        <taxon>Sordariomycetes</taxon>
        <taxon>Sordariomycetidae</taxon>
        <taxon>Sordariales</taxon>
        <taxon>Podosporaceae</taxon>
        <taxon>Podospora</taxon>
    </lineage>
</organism>
<feature type="transmembrane region" description="Helical" evidence="1">
    <location>
        <begin position="172"/>
        <end position="195"/>
    </location>
</feature>
<reference evidence="2" key="2">
    <citation type="submission" date="2023-05" db="EMBL/GenBank/DDBJ databases">
        <authorList>
            <consortium name="Lawrence Berkeley National Laboratory"/>
            <person name="Steindorff A."/>
            <person name="Hensen N."/>
            <person name="Bonometti L."/>
            <person name="Westerberg I."/>
            <person name="Brannstrom I.O."/>
            <person name="Guillou S."/>
            <person name="Cros-Aarteil S."/>
            <person name="Calhoun S."/>
            <person name="Haridas S."/>
            <person name="Kuo A."/>
            <person name="Mondo S."/>
            <person name="Pangilinan J."/>
            <person name="Riley R."/>
            <person name="Labutti K."/>
            <person name="Andreopoulos B."/>
            <person name="Lipzen A."/>
            <person name="Chen C."/>
            <person name="Yanf M."/>
            <person name="Daum C."/>
            <person name="Ng V."/>
            <person name="Clum A."/>
            <person name="Ohm R."/>
            <person name="Martin F."/>
            <person name="Silar P."/>
            <person name="Natvig D."/>
            <person name="Lalanne C."/>
            <person name="Gautier V."/>
            <person name="Ament-Velasquez S.L."/>
            <person name="Kruys A."/>
            <person name="Hutchinson M.I."/>
            <person name="Powell A.J."/>
            <person name="Barry K."/>
            <person name="Miller A.N."/>
            <person name="Grigoriev I.V."/>
            <person name="Debuchy R."/>
            <person name="Gladieux P."/>
            <person name="Thoren M.H."/>
            <person name="Johannesson H."/>
        </authorList>
    </citation>
    <scope>NUCLEOTIDE SEQUENCE</scope>
    <source>
        <strain evidence="2">CBS 990.96</strain>
    </source>
</reference>